<proteinExistence type="predicted"/>
<dbReference type="PIRSF" id="PIRSF006603">
    <property type="entry name" value="DinF"/>
    <property type="match status" value="1"/>
</dbReference>
<evidence type="ECO:0000313" key="11">
    <source>
        <dbReference type="EMBL" id="MBO0937010.1"/>
    </source>
</evidence>
<keyword evidence="4" id="KW-1003">Cell membrane</keyword>
<feature type="transmembrane region" description="Helical" evidence="10">
    <location>
        <begin position="330"/>
        <end position="352"/>
    </location>
</feature>
<feature type="transmembrane region" description="Helical" evidence="10">
    <location>
        <begin position="372"/>
        <end position="393"/>
    </location>
</feature>
<dbReference type="CDD" id="cd13139">
    <property type="entry name" value="MATE_like_14"/>
    <property type="match status" value="1"/>
</dbReference>
<dbReference type="GO" id="GO:0005886">
    <property type="term" value="C:plasma membrane"/>
    <property type="evidence" value="ECO:0007669"/>
    <property type="project" value="UniProtKB-SubCell"/>
</dbReference>
<sequence>MTRIIRLLLAALRGTETNFTSGNINRAIFMLSVPMILEMVMEALFAIVDVFFVAKIGTEAVATVGLTESVLTLVYSIAIGLSTAATALVARRIGEENPDGASKAVGQVIFISLTFAVLMGVPGLVFADDLLRLMGGDAQLIANGSGYTRVIFMSAPAIILLHTLSGCLRGAGDASVAMRSLWLANGINIVLCPVFIFGLGPFPELGVMGSAVATTLGRSAGVLYQFYALAKMNGRVSISLTSFVPDFGVVKTLLGLAAGSTGQFLIGSASWVFLTRIVSTFGADVVAGYTVAIRIFVFTILPSWGMANAAATLVGQNLGAGQPDRAETSVWRAAFCNLLFLLPIGLLLYLFAENVVGFFSHDTAVLTIGAQSLRVFCLGFVFMAYGMVVTQALNGAGDTRSPMLINILCFWVIEIPLAYALANWLNWGPSGVFWSVAISESLLALAAVWVFRRGHWRTVAV</sequence>
<evidence type="ECO:0000256" key="5">
    <source>
        <dbReference type="ARBA" id="ARBA00022692"/>
    </source>
</evidence>
<comment type="caution">
    <text evidence="11">The sequence shown here is derived from an EMBL/GenBank/DDBJ whole genome shotgun (WGS) entry which is preliminary data.</text>
</comment>
<dbReference type="AlphaFoldDB" id="A0A939GGE8"/>
<evidence type="ECO:0000256" key="1">
    <source>
        <dbReference type="ARBA" id="ARBA00004651"/>
    </source>
</evidence>
<feature type="transmembrane region" description="Helical" evidence="10">
    <location>
        <begin position="105"/>
        <end position="127"/>
    </location>
</feature>
<dbReference type="InterPro" id="IPR002528">
    <property type="entry name" value="MATE_fam"/>
</dbReference>
<feature type="transmembrane region" description="Helical" evidence="10">
    <location>
        <begin position="405"/>
        <end position="425"/>
    </location>
</feature>
<evidence type="ECO:0000256" key="7">
    <source>
        <dbReference type="ARBA" id="ARBA00023065"/>
    </source>
</evidence>
<gene>
    <name evidence="11" type="ORF">J2I47_10680</name>
</gene>
<keyword evidence="12" id="KW-1185">Reference proteome</keyword>
<evidence type="ECO:0000313" key="12">
    <source>
        <dbReference type="Proteomes" id="UP000664034"/>
    </source>
</evidence>
<feature type="transmembrane region" description="Helical" evidence="10">
    <location>
        <begin position="73"/>
        <end position="93"/>
    </location>
</feature>
<feature type="transmembrane region" description="Helical" evidence="10">
    <location>
        <begin position="205"/>
        <end position="227"/>
    </location>
</feature>
<keyword evidence="2" id="KW-0813">Transport</keyword>
<comment type="subcellular location">
    <subcellularLocation>
        <location evidence="1">Cell membrane</location>
        <topology evidence="1">Multi-pass membrane protein</topology>
    </subcellularLocation>
</comment>
<feature type="transmembrane region" description="Helical" evidence="10">
    <location>
        <begin position="431"/>
        <end position="451"/>
    </location>
</feature>
<feature type="transmembrane region" description="Helical" evidence="10">
    <location>
        <begin position="147"/>
        <end position="168"/>
    </location>
</feature>
<evidence type="ECO:0000256" key="8">
    <source>
        <dbReference type="ARBA" id="ARBA00023136"/>
    </source>
</evidence>
<keyword evidence="5 10" id="KW-0812">Transmembrane</keyword>
<evidence type="ECO:0000256" key="6">
    <source>
        <dbReference type="ARBA" id="ARBA00022989"/>
    </source>
</evidence>
<dbReference type="InterPro" id="IPR048279">
    <property type="entry name" value="MdtK-like"/>
</dbReference>
<feature type="transmembrane region" description="Helical" evidence="10">
    <location>
        <begin position="286"/>
        <end position="309"/>
    </location>
</feature>
<dbReference type="Pfam" id="PF01554">
    <property type="entry name" value="MatE"/>
    <property type="match status" value="2"/>
</dbReference>
<organism evidence="11 12">
    <name type="scientific">Fibrella rubiginis</name>
    <dbReference type="NCBI Taxonomy" id="2817060"/>
    <lineage>
        <taxon>Bacteria</taxon>
        <taxon>Pseudomonadati</taxon>
        <taxon>Bacteroidota</taxon>
        <taxon>Cytophagia</taxon>
        <taxon>Cytophagales</taxon>
        <taxon>Spirosomataceae</taxon>
        <taxon>Fibrella</taxon>
    </lineage>
</organism>
<dbReference type="EMBL" id="JAFMYV010000004">
    <property type="protein sequence ID" value="MBO0937010.1"/>
    <property type="molecule type" value="Genomic_DNA"/>
</dbReference>
<dbReference type="PANTHER" id="PTHR43298">
    <property type="entry name" value="MULTIDRUG RESISTANCE PROTEIN NORM-RELATED"/>
    <property type="match status" value="1"/>
</dbReference>
<keyword evidence="7" id="KW-0406">Ion transport</keyword>
<feature type="transmembrane region" description="Helical" evidence="10">
    <location>
        <begin position="180"/>
        <end position="199"/>
    </location>
</feature>
<reference evidence="11" key="1">
    <citation type="submission" date="2021-03" db="EMBL/GenBank/DDBJ databases">
        <title>Fibrella sp. HMF5335 genome sequencing and assembly.</title>
        <authorList>
            <person name="Kang H."/>
            <person name="Kim H."/>
            <person name="Bae S."/>
            <person name="Joh K."/>
        </authorList>
    </citation>
    <scope>NUCLEOTIDE SEQUENCE</scope>
    <source>
        <strain evidence="11">HMF5335</strain>
    </source>
</reference>
<evidence type="ECO:0000256" key="3">
    <source>
        <dbReference type="ARBA" id="ARBA00022449"/>
    </source>
</evidence>
<protein>
    <recommendedName>
        <fullName evidence="9">Multidrug-efflux transporter</fullName>
    </recommendedName>
</protein>
<dbReference type="PANTHER" id="PTHR43298:SF2">
    <property type="entry name" value="FMN_FAD EXPORTER YEEO-RELATED"/>
    <property type="match status" value="1"/>
</dbReference>
<keyword evidence="8 10" id="KW-0472">Membrane</keyword>
<name>A0A939GGE8_9BACT</name>
<evidence type="ECO:0000256" key="10">
    <source>
        <dbReference type="SAM" id="Phobius"/>
    </source>
</evidence>
<feature type="transmembrane region" description="Helical" evidence="10">
    <location>
        <begin position="248"/>
        <end position="274"/>
    </location>
</feature>
<evidence type="ECO:0000256" key="9">
    <source>
        <dbReference type="ARBA" id="ARBA00031636"/>
    </source>
</evidence>
<accession>A0A939GGE8</accession>
<dbReference type="InterPro" id="IPR050222">
    <property type="entry name" value="MATE_MdtK"/>
</dbReference>
<dbReference type="NCBIfam" id="TIGR00797">
    <property type="entry name" value="matE"/>
    <property type="match status" value="1"/>
</dbReference>
<keyword evidence="3" id="KW-0050">Antiport</keyword>
<dbReference type="Proteomes" id="UP000664034">
    <property type="component" value="Unassembled WGS sequence"/>
</dbReference>
<evidence type="ECO:0000256" key="2">
    <source>
        <dbReference type="ARBA" id="ARBA00022448"/>
    </source>
</evidence>
<dbReference type="GO" id="GO:0042910">
    <property type="term" value="F:xenobiotic transmembrane transporter activity"/>
    <property type="evidence" value="ECO:0007669"/>
    <property type="project" value="InterPro"/>
</dbReference>
<dbReference type="GO" id="GO:0015297">
    <property type="term" value="F:antiporter activity"/>
    <property type="evidence" value="ECO:0007669"/>
    <property type="project" value="UniProtKB-KW"/>
</dbReference>
<evidence type="ECO:0000256" key="4">
    <source>
        <dbReference type="ARBA" id="ARBA00022475"/>
    </source>
</evidence>
<keyword evidence="6 10" id="KW-1133">Transmembrane helix</keyword>
<feature type="transmembrane region" description="Helical" evidence="10">
    <location>
        <begin position="28"/>
        <end position="53"/>
    </location>
</feature>
<dbReference type="RefSeq" id="WP_207364564.1">
    <property type="nucleotide sequence ID" value="NZ_JAFMYV010000004.1"/>
</dbReference>
<dbReference type="GO" id="GO:0006811">
    <property type="term" value="P:monoatomic ion transport"/>
    <property type="evidence" value="ECO:0007669"/>
    <property type="project" value="UniProtKB-KW"/>
</dbReference>